<sequence length="238" mass="26217">MSAQRVLDLTHSFEERTIYWPTETGFHYWYEHHGPVAGEERFYAAGTFYAPEHGGTHMDAPLHFSEGGASADRVPLEQCMGPACVIDLRRRAESDADAALSVADLERHERQWGLLPDGAIVVAYSGWGRFWPEKKQYLGTDRWADVENLHFPGYSPEAVSFLLRERKVAALAIDTASLDPGGSRDFPVHRLWLGAGRPGFENLANVEALPPRGATIYGIPMKIAGGTGAPARVFASLP</sequence>
<dbReference type="InterPro" id="IPR007325">
    <property type="entry name" value="KFase/CYL"/>
</dbReference>
<gene>
    <name evidence="1" type="primary">kynB</name>
    <name evidence="1" type="ORF">MAMT_01909</name>
</gene>
<organism evidence="1 2">
    <name type="scientific">Methylacidimicrobium tartarophylax</name>
    <dbReference type="NCBI Taxonomy" id="1041768"/>
    <lineage>
        <taxon>Bacteria</taxon>
        <taxon>Pseudomonadati</taxon>
        <taxon>Verrucomicrobiota</taxon>
        <taxon>Methylacidimicrobium</taxon>
    </lineage>
</organism>
<keyword evidence="1" id="KW-0378">Hydrolase</keyword>
<dbReference type="EMBL" id="CABFVA020000111">
    <property type="protein sequence ID" value="VVM07756.1"/>
    <property type="molecule type" value="Genomic_DNA"/>
</dbReference>
<dbReference type="Gene3D" id="3.50.30.50">
    <property type="entry name" value="Putative cyclase"/>
    <property type="match status" value="1"/>
</dbReference>
<dbReference type="SUPFAM" id="SSF102198">
    <property type="entry name" value="Putative cyclase"/>
    <property type="match status" value="1"/>
</dbReference>
<dbReference type="Proteomes" id="UP000334923">
    <property type="component" value="Unassembled WGS sequence"/>
</dbReference>
<dbReference type="PANTHER" id="PTHR31118:SF12">
    <property type="entry name" value="CYCLASE-LIKE PROTEIN 2"/>
    <property type="match status" value="1"/>
</dbReference>
<dbReference type="PANTHER" id="PTHR31118">
    <property type="entry name" value="CYCLASE-LIKE PROTEIN 2"/>
    <property type="match status" value="1"/>
</dbReference>
<dbReference type="OrthoDB" id="9796085at2"/>
<dbReference type="Pfam" id="PF04199">
    <property type="entry name" value="Cyclase"/>
    <property type="match status" value="1"/>
</dbReference>
<dbReference type="RefSeq" id="WP_142660753.1">
    <property type="nucleotide sequence ID" value="NZ_CABFVA020000111.1"/>
</dbReference>
<accession>A0A5E6MF61</accession>
<dbReference type="GO" id="GO:0004061">
    <property type="term" value="F:arylformamidase activity"/>
    <property type="evidence" value="ECO:0007669"/>
    <property type="project" value="UniProtKB-EC"/>
</dbReference>
<evidence type="ECO:0000313" key="1">
    <source>
        <dbReference type="EMBL" id="VVM07756.1"/>
    </source>
</evidence>
<name>A0A5E6MF61_9BACT</name>
<keyword evidence="2" id="KW-1185">Reference proteome</keyword>
<protein>
    <submittedName>
        <fullName evidence="1">Kynurenine formamidase</fullName>
        <ecNumber evidence="1">3.5.1.9</ecNumber>
    </submittedName>
</protein>
<dbReference type="InterPro" id="IPR037175">
    <property type="entry name" value="KFase_sf"/>
</dbReference>
<dbReference type="GO" id="GO:0019441">
    <property type="term" value="P:L-tryptophan catabolic process to kynurenine"/>
    <property type="evidence" value="ECO:0007669"/>
    <property type="project" value="InterPro"/>
</dbReference>
<evidence type="ECO:0000313" key="2">
    <source>
        <dbReference type="Proteomes" id="UP000334923"/>
    </source>
</evidence>
<proteinExistence type="predicted"/>
<reference evidence="1 2" key="1">
    <citation type="submission" date="2019-09" db="EMBL/GenBank/DDBJ databases">
        <authorList>
            <person name="Cremers G."/>
        </authorList>
    </citation>
    <scope>NUCLEOTIDE SEQUENCE [LARGE SCALE GENOMIC DNA]</scope>
    <source>
        <strain evidence="1">4A</strain>
    </source>
</reference>
<dbReference type="EC" id="3.5.1.9" evidence="1"/>
<dbReference type="AlphaFoldDB" id="A0A5E6MF61"/>